<gene>
    <name evidence="1" type="ORF">rCG_57581</name>
</gene>
<sequence>MGVVSFNPCEEATTQLSSALDVTDHVQLLLSTLVLEAQMGNFSVTGARQARRPCSTNCSHVWNIPRCPGSGQVSHGFVLLAVLPRSMTAVDPCVSDSRKGAEELRLTEGHLQRPQQLSVWPECWATPLVRGSQSCGVNWIKVSSQKMEPGFCPWSQRLTRNPCLF</sequence>
<dbReference type="EMBL" id="CH473986">
    <property type="protein sequence ID" value="EDL94477.1"/>
    <property type="molecule type" value="Genomic_DNA"/>
</dbReference>
<evidence type="ECO:0000313" key="2">
    <source>
        <dbReference type="Proteomes" id="UP000234681"/>
    </source>
</evidence>
<accession>A6JI03</accession>
<dbReference type="AlphaFoldDB" id="A6JI03"/>
<protein>
    <submittedName>
        <fullName evidence="1">RCG57581</fullName>
    </submittedName>
</protein>
<reference evidence="2" key="1">
    <citation type="submission" date="2005-09" db="EMBL/GenBank/DDBJ databases">
        <authorList>
            <person name="Mural R.J."/>
            <person name="Li P.W."/>
            <person name="Adams M.D."/>
            <person name="Amanatides P.G."/>
            <person name="Baden-Tillson H."/>
            <person name="Barnstead M."/>
            <person name="Chin S.H."/>
            <person name="Dew I."/>
            <person name="Evans C.A."/>
            <person name="Ferriera S."/>
            <person name="Flanigan M."/>
            <person name="Fosler C."/>
            <person name="Glodek A."/>
            <person name="Gu Z."/>
            <person name="Holt R.A."/>
            <person name="Jennings D."/>
            <person name="Kraft C.L."/>
            <person name="Lu F."/>
            <person name="Nguyen T."/>
            <person name="Nusskern D.R."/>
            <person name="Pfannkoch C.M."/>
            <person name="Sitter C."/>
            <person name="Sutton G.G."/>
            <person name="Venter J.C."/>
            <person name="Wang Z."/>
            <person name="Woodage T."/>
            <person name="Zheng X.H."/>
            <person name="Zhong F."/>
        </authorList>
    </citation>
    <scope>NUCLEOTIDE SEQUENCE [LARGE SCALE GENOMIC DNA]</scope>
    <source>
        <strain>BN</strain>
        <strain evidence="2">Sprague-Dawley</strain>
    </source>
</reference>
<name>A6JI03_RAT</name>
<organism evidence="1 2">
    <name type="scientific">Rattus norvegicus</name>
    <name type="common">Rat</name>
    <dbReference type="NCBI Taxonomy" id="10116"/>
    <lineage>
        <taxon>Eukaryota</taxon>
        <taxon>Metazoa</taxon>
        <taxon>Chordata</taxon>
        <taxon>Craniata</taxon>
        <taxon>Vertebrata</taxon>
        <taxon>Euteleostomi</taxon>
        <taxon>Mammalia</taxon>
        <taxon>Eutheria</taxon>
        <taxon>Euarchontoglires</taxon>
        <taxon>Glires</taxon>
        <taxon>Rodentia</taxon>
        <taxon>Myomorpha</taxon>
        <taxon>Muroidea</taxon>
        <taxon>Muridae</taxon>
        <taxon>Murinae</taxon>
        <taxon>Rattus</taxon>
    </lineage>
</organism>
<evidence type="ECO:0000313" key="1">
    <source>
        <dbReference type="EMBL" id="EDL94477.1"/>
    </source>
</evidence>
<dbReference type="Proteomes" id="UP000234681">
    <property type="component" value="Chromosome 1"/>
</dbReference>
<proteinExistence type="predicted"/>